<dbReference type="InterPro" id="IPR006827">
    <property type="entry name" value="Lant_deHydtase_N"/>
</dbReference>
<name>A0A8D4BEK1_STRFA</name>
<reference evidence="2 3" key="1">
    <citation type="submission" date="2011-01" db="EMBL/GenBank/DDBJ databases">
        <title>Complete sequence of chromosome of Streptomyces flavogriseus ATCC 33331.</title>
        <authorList>
            <consortium name="US DOE Joint Genome Institute"/>
            <person name="Lucas S."/>
            <person name="Copeland A."/>
            <person name="Lapidus A."/>
            <person name="Cheng J.-F."/>
            <person name="Goodwin L."/>
            <person name="Pitluck S."/>
            <person name="Davenport K."/>
            <person name="Detter J.C."/>
            <person name="Han C."/>
            <person name="Tapia R."/>
            <person name="Land M."/>
            <person name="Hauser L."/>
            <person name="Kyrpides N."/>
            <person name="Ivanova N."/>
            <person name="Ovchinnikova G."/>
            <person name="Pagani I."/>
            <person name="Brumm P."/>
            <person name="Mead D."/>
            <person name="Woyke T."/>
        </authorList>
    </citation>
    <scope>NUCLEOTIDE SEQUENCE [LARGE SCALE GENOMIC DNA]</scope>
    <source>
        <strain evidence="3">ATCC 33331 / IAF-45CD</strain>
    </source>
</reference>
<protein>
    <submittedName>
        <fullName evidence="2">Lantibiotic dehydratase domain protein</fullName>
    </submittedName>
</protein>
<sequence>MDAEKQAEDQEAVYLPGGRWRLWEQFSLRGPGFPVGGVLDLAPVDLSVYADKFAGGVLSGPDWVEFEGVFGEVAARTAVRLQEVAGSSDFTAAVAWQNRTVLRTGLRPFLGWVPSASNRSSMPRQREELVAHYWQRFCVKNDTIGFFGPVGWGRVDRSVGGVEIDAGEGLTESSSVFFSSWSIDALARTLSADGRLMAWIPPRRIPFARLERRDGGGVVQLPARPEQPVPAELLPLLELVDGRRTLGDLARELSLPADRAEERLRELVRRRWVTWRLEVPSGARPDRELRAVLERVGDPELRRGALEPLEVLERGRERVEAAGRDASALCEALAALEEDFTRITDTASQRAKGTRTAPNRSLVYSDTRRSATARLSTAVLDELTPLSLCLTAVGWLTSRYAESMRARIRESFDRVRGDRPTTDLASLWFACLPAPHAASMPEADRIGAELRDRWARIIDAPEGARRVQLSSSDIADRVREEFDGPRDGWSLSRYVSPDVLIMAKDAASVERGDFELVLGELHIAMNTVAASLFVNQHPAVEELIAETDRDFPGPRLMPMLPKELPLKWSARSRPALDRPEDYFVAVAEHTSDPHRDRTVLSAEVTVTDRDGRLTAVLPDGSEFDVLDVFSHALTNRVMDRFALRIDADHVPRVAVDKLVVSRESWRFTGGDLEFAEEKSEARRYVRARNWRGERGLPRYVFVVSPTEPRPFYVDFDAPVYVNILAKAARRLARKDPQAKLTVTEMLPSPEHAWLTDDQGNAYTSELRFVAVDQEHRQGGVPSW</sequence>
<dbReference type="AlphaFoldDB" id="A0A8D4BEK1"/>
<gene>
    <name evidence="2" type="ordered locus">Sfla_0092</name>
</gene>
<proteinExistence type="predicted"/>
<dbReference type="EMBL" id="CP002475">
    <property type="protein sequence ID" value="ADW01560.1"/>
    <property type="molecule type" value="Genomic_DNA"/>
</dbReference>
<dbReference type="OrthoDB" id="8428173at2"/>
<evidence type="ECO:0000313" key="2">
    <source>
        <dbReference type="EMBL" id="ADW01560.1"/>
    </source>
</evidence>
<evidence type="ECO:0000259" key="1">
    <source>
        <dbReference type="Pfam" id="PF04738"/>
    </source>
</evidence>
<accession>A0A8D4BEK1</accession>
<feature type="domain" description="Lantibiotic dehydratase N-terminal" evidence="1">
    <location>
        <begin position="90"/>
        <end position="724"/>
    </location>
</feature>
<dbReference type="Proteomes" id="UP000002066">
    <property type="component" value="Chromosome"/>
</dbReference>
<organism evidence="2 3">
    <name type="scientific">Streptomyces pratensis (strain ATCC 33331 / IAF-45CD)</name>
    <dbReference type="NCBI Taxonomy" id="591167"/>
    <lineage>
        <taxon>Bacteria</taxon>
        <taxon>Bacillati</taxon>
        <taxon>Actinomycetota</taxon>
        <taxon>Actinomycetes</taxon>
        <taxon>Kitasatosporales</taxon>
        <taxon>Streptomycetaceae</taxon>
        <taxon>Streptomyces</taxon>
    </lineage>
</organism>
<evidence type="ECO:0000313" key="3">
    <source>
        <dbReference type="Proteomes" id="UP000002066"/>
    </source>
</evidence>
<dbReference type="KEGG" id="sfa:Sfla_0092"/>
<dbReference type="Pfam" id="PF04738">
    <property type="entry name" value="Lant_dehydr_N"/>
    <property type="match status" value="1"/>
</dbReference>